<gene>
    <name evidence="2" type="ordered locus">Sfum_3410</name>
</gene>
<dbReference type="EMBL" id="CP000478">
    <property type="protein sequence ID" value="ABK19083.1"/>
    <property type="molecule type" value="Genomic_DNA"/>
</dbReference>
<protein>
    <submittedName>
        <fullName evidence="2">Dinitrogenase iron-molybdenum cofactor biosynthesis</fullName>
    </submittedName>
</protein>
<evidence type="ECO:0000313" key="3">
    <source>
        <dbReference type="Proteomes" id="UP000001784"/>
    </source>
</evidence>
<dbReference type="HOGENOM" id="CLU_104194_0_0_7"/>
<feature type="domain" description="Dinitrogenase iron-molybdenum cofactor biosynthesis" evidence="1">
    <location>
        <begin position="14"/>
        <end position="105"/>
    </location>
</feature>
<evidence type="ECO:0000259" key="1">
    <source>
        <dbReference type="Pfam" id="PF02579"/>
    </source>
</evidence>
<dbReference type="InterPro" id="IPR033913">
    <property type="entry name" value="MTH1175_dom"/>
</dbReference>
<dbReference type="Pfam" id="PF02579">
    <property type="entry name" value="Nitro_FeMo-Co"/>
    <property type="match status" value="1"/>
</dbReference>
<accession>A0LNT1</accession>
<dbReference type="InterPro" id="IPR003731">
    <property type="entry name" value="Di-Nase_FeMo-co_biosynth"/>
</dbReference>
<name>A0LNT1_SYNFM</name>
<dbReference type="SUPFAM" id="SSF53146">
    <property type="entry name" value="Nitrogenase accessory factor-like"/>
    <property type="match status" value="1"/>
</dbReference>
<dbReference type="KEGG" id="sfu:Sfum_3410"/>
<reference evidence="2 3" key="1">
    <citation type="submission" date="2006-10" db="EMBL/GenBank/DDBJ databases">
        <title>Complete sequence of Syntrophobacter fumaroxidans MPOB.</title>
        <authorList>
            <consortium name="US DOE Joint Genome Institute"/>
            <person name="Copeland A."/>
            <person name="Lucas S."/>
            <person name="Lapidus A."/>
            <person name="Barry K."/>
            <person name="Detter J.C."/>
            <person name="Glavina del Rio T."/>
            <person name="Hammon N."/>
            <person name="Israni S."/>
            <person name="Pitluck S."/>
            <person name="Goltsman E.G."/>
            <person name="Martinez M."/>
            <person name="Schmutz J."/>
            <person name="Larimer F."/>
            <person name="Land M."/>
            <person name="Hauser L."/>
            <person name="Kyrpides N."/>
            <person name="Kim E."/>
            <person name="Boone D.R."/>
            <person name="Brockman F."/>
            <person name="Culley D."/>
            <person name="Ferry J."/>
            <person name="Gunsalus R."/>
            <person name="McInerney M.J."/>
            <person name="Morrison M."/>
            <person name="Plugge C."/>
            <person name="Rohlin L."/>
            <person name="Scholten J."/>
            <person name="Sieber J."/>
            <person name="Stams A.J.M."/>
            <person name="Worm P."/>
            <person name="Henstra A.M."/>
            <person name="Richardson P."/>
        </authorList>
    </citation>
    <scope>NUCLEOTIDE SEQUENCE [LARGE SCALE GENOMIC DNA]</scope>
    <source>
        <strain evidence="3">DSM 10017 / MPOB</strain>
    </source>
</reference>
<dbReference type="CDD" id="cd00851">
    <property type="entry name" value="MTH1175"/>
    <property type="match status" value="1"/>
</dbReference>
<dbReference type="InterPro" id="IPR036105">
    <property type="entry name" value="DiNase_FeMo-co_biosyn_sf"/>
</dbReference>
<dbReference type="eggNOG" id="COG1433">
    <property type="taxonomic scope" value="Bacteria"/>
</dbReference>
<dbReference type="Gene3D" id="3.30.420.130">
    <property type="entry name" value="Dinitrogenase iron-molybdenum cofactor biosynthesis domain"/>
    <property type="match status" value="1"/>
</dbReference>
<sequence length="121" mass="12950">MRKIAVTSEGPGLDDRVDPRFGRTAGFVIVDLETMETRYIDNGRSQILAQGAGIQAAQLIVQAGAECLLTGYVGPKAFQALTAVGIQIVQDLDGMTVREALERFKSGSVRVADGPNREGEK</sequence>
<dbReference type="InParanoid" id="A0LNT1"/>
<dbReference type="PANTHER" id="PTHR42983">
    <property type="entry name" value="DINITROGENASE IRON-MOLYBDENUM COFACTOR PROTEIN-RELATED"/>
    <property type="match status" value="1"/>
</dbReference>
<dbReference type="STRING" id="335543.Sfum_3410"/>
<evidence type="ECO:0000313" key="2">
    <source>
        <dbReference type="EMBL" id="ABK19083.1"/>
    </source>
</evidence>
<dbReference type="PANTHER" id="PTHR42983:SF1">
    <property type="entry name" value="IRON-MOLYBDENUM PROTEIN"/>
    <property type="match status" value="1"/>
</dbReference>
<proteinExistence type="predicted"/>
<dbReference type="RefSeq" id="WP_011700208.1">
    <property type="nucleotide sequence ID" value="NC_008554.1"/>
</dbReference>
<organism evidence="2 3">
    <name type="scientific">Syntrophobacter fumaroxidans (strain DSM 10017 / MPOB)</name>
    <dbReference type="NCBI Taxonomy" id="335543"/>
    <lineage>
        <taxon>Bacteria</taxon>
        <taxon>Pseudomonadati</taxon>
        <taxon>Thermodesulfobacteriota</taxon>
        <taxon>Syntrophobacteria</taxon>
        <taxon>Syntrophobacterales</taxon>
        <taxon>Syntrophobacteraceae</taxon>
        <taxon>Syntrophobacter</taxon>
    </lineage>
</organism>
<dbReference type="AlphaFoldDB" id="A0LNT1"/>
<keyword evidence="3" id="KW-1185">Reference proteome</keyword>
<dbReference type="Proteomes" id="UP000001784">
    <property type="component" value="Chromosome"/>
</dbReference>
<dbReference type="OrthoDB" id="9807451at2"/>